<dbReference type="SUPFAM" id="SSF57667">
    <property type="entry name" value="beta-beta-alpha zinc fingers"/>
    <property type="match status" value="3"/>
</dbReference>
<evidence type="ECO:0000256" key="1">
    <source>
        <dbReference type="ARBA" id="ARBA00003767"/>
    </source>
</evidence>
<feature type="domain" description="C2H2-type" evidence="13">
    <location>
        <begin position="98"/>
        <end position="125"/>
    </location>
</feature>
<keyword evidence="5" id="KW-0677">Repeat</keyword>
<keyword evidence="6 12" id="KW-0863">Zinc-finger</keyword>
<dbReference type="PANTHER" id="PTHR24377">
    <property type="entry name" value="IP01015P-RELATED"/>
    <property type="match status" value="1"/>
</dbReference>
<dbReference type="FunFam" id="3.30.160.60:FF:000363">
    <property type="entry name" value="Zinc finger protein 239"/>
    <property type="match status" value="1"/>
</dbReference>
<evidence type="ECO:0000256" key="7">
    <source>
        <dbReference type="ARBA" id="ARBA00022833"/>
    </source>
</evidence>
<dbReference type="GO" id="GO:0005634">
    <property type="term" value="C:nucleus"/>
    <property type="evidence" value="ECO:0007669"/>
    <property type="project" value="UniProtKB-SubCell"/>
</dbReference>
<keyword evidence="4" id="KW-0479">Metal-binding</keyword>
<evidence type="ECO:0000256" key="12">
    <source>
        <dbReference type="PROSITE-ProRule" id="PRU00042"/>
    </source>
</evidence>
<reference evidence="14" key="4">
    <citation type="submission" date="2025-09" db="UniProtKB">
        <authorList>
            <consortium name="Ensembl"/>
        </authorList>
    </citation>
    <scope>IDENTIFICATION</scope>
    <source>
        <strain evidence="14">17573</strain>
    </source>
</reference>
<dbReference type="SMR" id="A0A5F7ZGL1"/>
<feature type="domain" description="C2H2-type" evidence="13">
    <location>
        <begin position="2"/>
        <end position="29"/>
    </location>
</feature>
<keyword evidence="11" id="KW-0539">Nucleus</keyword>
<sequence>PHQCKVCGKTFKRSSHLRRHCNIHAGLRPFRCPLCPRRFREAGELAHHHRVHSLDLPGSSDPPTSAYGVAETVPGTAPTKSLIHMKAAAAAAAVVRPYRCGVCGRGFLRSWYLRQHRVVHTGERAFKCGVCAKRFAQSSSLAEHRRLHAVARPQRCSACGKTFRYRSNLLEHQRLH</sequence>
<proteinExistence type="inferred from homology"/>
<dbReference type="SMART" id="SM00355">
    <property type="entry name" value="ZnF_C2H2"/>
    <property type="match status" value="5"/>
</dbReference>
<evidence type="ECO:0000256" key="10">
    <source>
        <dbReference type="ARBA" id="ARBA00023163"/>
    </source>
</evidence>
<accession>A0A5F7ZGL1</accession>
<dbReference type="FunFam" id="3.30.160.60:FF:001463">
    <property type="entry name" value="zinc finger protein 524"/>
    <property type="match status" value="1"/>
</dbReference>
<keyword evidence="15" id="KW-1185">Reference proteome</keyword>
<evidence type="ECO:0000256" key="5">
    <source>
        <dbReference type="ARBA" id="ARBA00022737"/>
    </source>
</evidence>
<dbReference type="VEuPathDB" id="HostDB:ENSMMUG00000006774"/>
<evidence type="ECO:0000256" key="3">
    <source>
        <dbReference type="ARBA" id="ARBA00006991"/>
    </source>
</evidence>
<feature type="domain" description="C2H2-type" evidence="13">
    <location>
        <begin position="154"/>
        <end position="176"/>
    </location>
</feature>
<keyword evidence="7" id="KW-0862">Zinc</keyword>
<dbReference type="InterPro" id="IPR050826">
    <property type="entry name" value="Krueppel_C2H2_ZnFinger"/>
</dbReference>
<dbReference type="Gene3D" id="3.30.160.60">
    <property type="entry name" value="Classic Zinc Finger"/>
    <property type="match status" value="5"/>
</dbReference>
<dbReference type="Proteomes" id="UP000006718">
    <property type="component" value="Chromosome 19"/>
</dbReference>
<evidence type="ECO:0000256" key="4">
    <source>
        <dbReference type="ARBA" id="ARBA00022723"/>
    </source>
</evidence>
<dbReference type="VGNC" id="VGNC:79699">
    <property type="gene designation" value="ZNF524"/>
</dbReference>
<feature type="domain" description="C2H2-type" evidence="13">
    <location>
        <begin position="126"/>
        <end position="153"/>
    </location>
</feature>
<protein>
    <submittedName>
        <fullName evidence="14">Zinc finger protein 524</fullName>
    </submittedName>
</protein>
<dbReference type="FunFam" id="3.30.160.60:FF:001650">
    <property type="entry name" value="zinc finger protein 524"/>
    <property type="match status" value="1"/>
</dbReference>
<organism evidence="14 15">
    <name type="scientific">Macaca mulatta</name>
    <name type="common">Rhesus macaque</name>
    <dbReference type="NCBI Taxonomy" id="9544"/>
    <lineage>
        <taxon>Eukaryota</taxon>
        <taxon>Metazoa</taxon>
        <taxon>Chordata</taxon>
        <taxon>Craniata</taxon>
        <taxon>Vertebrata</taxon>
        <taxon>Euteleostomi</taxon>
        <taxon>Mammalia</taxon>
        <taxon>Eutheria</taxon>
        <taxon>Euarchontoglires</taxon>
        <taxon>Primates</taxon>
        <taxon>Haplorrhini</taxon>
        <taxon>Catarrhini</taxon>
        <taxon>Cercopithecidae</taxon>
        <taxon>Cercopithecinae</taxon>
        <taxon>Macaca</taxon>
    </lineage>
</organism>
<reference evidence="14" key="3">
    <citation type="submission" date="2025-08" db="UniProtKB">
        <authorList>
            <consortium name="Ensembl"/>
        </authorList>
    </citation>
    <scope>IDENTIFICATION</scope>
    <source>
        <strain evidence="14">17573</strain>
    </source>
</reference>
<comment type="similarity">
    <text evidence="3">Belongs to the krueppel C2H2-type zinc-finger protein family.</text>
</comment>
<dbReference type="FunFam" id="3.30.160.60:FF:000557">
    <property type="entry name" value="zinc finger and SCAN domain-containing protein 29"/>
    <property type="match status" value="1"/>
</dbReference>
<gene>
    <name evidence="14 16" type="primary">ZNF524</name>
</gene>
<feature type="domain" description="C2H2-type" evidence="13">
    <location>
        <begin position="30"/>
        <end position="57"/>
    </location>
</feature>
<evidence type="ECO:0000256" key="11">
    <source>
        <dbReference type="ARBA" id="ARBA00023242"/>
    </source>
</evidence>
<keyword evidence="8" id="KW-0805">Transcription regulation</keyword>
<keyword evidence="10" id="KW-0804">Transcription</keyword>
<dbReference type="Ensembl" id="ENSMMUT00000106466.1">
    <property type="protein sequence ID" value="ENSMMUP00000063760.1"/>
    <property type="gene ID" value="ENSMMUG00000006774.4"/>
</dbReference>
<dbReference type="GO" id="GO:0003677">
    <property type="term" value="F:DNA binding"/>
    <property type="evidence" value="ECO:0007669"/>
    <property type="project" value="UniProtKB-KW"/>
</dbReference>
<dbReference type="GeneTree" id="ENSGT00940000163198"/>
<dbReference type="AlphaFoldDB" id="A0A5F7ZGL1"/>
<keyword evidence="9" id="KW-0238">DNA-binding</keyword>
<evidence type="ECO:0000256" key="9">
    <source>
        <dbReference type="ARBA" id="ARBA00023125"/>
    </source>
</evidence>
<evidence type="ECO:0000313" key="16">
    <source>
        <dbReference type="VGNC" id="VGNC:79699"/>
    </source>
</evidence>
<evidence type="ECO:0000313" key="14">
    <source>
        <dbReference type="Ensembl" id="ENSMMUP00000063760.1"/>
    </source>
</evidence>
<dbReference type="PROSITE" id="PS00028">
    <property type="entry name" value="ZINC_FINGER_C2H2_1"/>
    <property type="match status" value="5"/>
</dbReference>
<evidence type="ECO:0000256" key="8">
    <source>
        <dbReference type="ARBA" id="ARBA00023015"/>
    </source>
</evidence>
<evidence type="ECO:0000256" key="6">
    <source>
        <dbReference type="ARBA" id="ARBA00022771"/>
    </source>
</evidence>
<dbReference type="PROSITE" id="PS50157">
    <property type="entry name" value="ZINC_FINGER_C2H2_2"/>
    <property type="match status" value="5"/>
</dbReference>
<dbReference type="FunFam" id="3.30.160.60:FF:000188">
    <property type="entry name" value="Zinc finger protein 787"/>
    <property type="match status" value="1"/>
</dbReference>
<dbReference type="GO" id="GO:0008270">
    <property type="term" value="F:zinc ion binding"/>
    <property type="evidence" value="ECO:0007669"/>
    <property type="project" value="UniProtKB-KW"/>
</dbReference>
<dbReference type="OMA" id="QHHELTQ"/>
<reference evidence="15" key="1">
    <citation type="journal article" date="2007" name="Science">
        <title>Evolutionary and biomedical insights from the rhesus macaque genome.</title>
        <authorList>
            <person name="Gibbs R.A."/>
            <person name="Rogers J."/>
            <person name="Katze M.G."/>
            <person name="Bumgarner R."/>
            <person name="Weinstock G.M."/>
            <person name="Mardis E.R."/>
            <person name="Remington K.A."/>
            <person name="Strausberg R.L."/>
            <person name="Venter J.C."/>
            <person name="Wilson R.K."/>
            <person name="Batzer M.A."/>
            <person name="Bustamante C.D."/>
            <person name="Eichler E.E."/>
            <person name="Hahn M.W."/>
            <person name="Hardison R.C."/>
            <person name="Makova K.D."/>
            <person name="Miller W."/>
            <person name="Milosavljevic A."/>
            <person name="Palermo R.E."/>
            <person name="Siepel A."/>
            <person name="Sikela J.M."/>
            <person name="Attaway T."/>
            <person name="Bell S."/>
            <person name="Bernard K.E."/>
            <person name="Buhay C.J."/>
            <person name="Chandrabose M.N."/>
            <person name="Dao M."/>
            <person name="Davis C."/>
            <person name="Delehaunty K.D."/>
            <person name="Ding Y."/>
            <person name="Dinh H.H."/>
            <person name="Dugan-Rocha S."/>
            <person name="Fulton L.A."/>
            <person name="Gabisi R.A."/>
            <person name="Garner T.T."/>
            <person name="Godfrey J."/>
            <person name="Hawes A.C."/>
            <person name="Hernandez J."/>
            <person name="Hines S."/>
            <person name="Holder M."/>
            <person name="Hume J."/>
            <person name="Jhangiani S.N."/>
            <person name="Joshi V."/>
            <person name="Khan Z.M."/>
            <person name="Kirkness E.F."/>
            <person name="Cree A."/>
            <person name="Fowler R.G."/>
            <person name="Lee S."/>
            <person name="Lewis L.R."/>
            <person name="Li Z."/>
            <person name="Liu Y.-S."/>
            <person name="Moore S.M."/>
            <person name="Muzny D."/>
            <person name="Nazareth L.V."/>
            <person name="Ngo D.N."/>
            <person name="Okwuonu G.O."/>
            <person name="Pai G."/>
            <person name="Parker D."/>
            <person name="Paul H.A."/>
            <person name="Pfannkoch C."/>
            <person name="Pohl C.S."/>
            <person name="Rogers Y.-H.C."/>
            <person name="Ruiz S.J."/>
            <person name="Sabo A."/>
            <person name="Santibanez J."/>
            <person name="Schneider B.W."/>
            <person name="Smith S.M."/>
            <person name="Sodergren E."/>
            <person name="Svatek A.F."/>
            <person name="Utterback T.R."/>
            <person name="Vattathil S."/>
            <person name="Warren W."/>
            <person name="White C.S."/>
            <person name="Chinwalla A.T."/>
            <person name="Feng Y."/>
            <person name="Halpern A.L."/>
            <person name="Hillier L.W."/>
            <person name="Huang X."/>
            <person name="Minx P."/>
            <person name="Nelson J.O."/>
            <person name="Pepin K.H."/>
            <person name="Qin X."/>
            <person name="Sutton G.G."/>
            <person name="Venter E."/>
            <person name="Walenz B.P."/>
            <person name="Wallis J.W."/>
            <person name="Worley K.C."/>
            <person name="Yang S.-P."/>
            <person name="Jones S.M."/>
            <person name="Marra M.A."/>
            <person name="Rocchi M."/>
            <person name="Schein J.E."/>
            <person name="Baertsch R."/>
            <person name="Clarke L."/>
            <person name="Csuros M."/>
            <person name="Glasscock J."/>
            <person name="Harris R.A."/>
            <person name="Havlak P."/>
            <person name="Jackson A.R."/>
            <person name="Jiang H."/>
            <person name="Liu Y."/>
            <person name="Messina D.N."/>
            <person name="Shen Y."/>
            <person name="Song H.X.-Z."/>
            <person name="Wylie T."/>
            <person name="Zhang L."/>
            <person name="Birney E."/>
            <person name="Han K."/>
            <person name="Konkel M.K."/>
            <person name="Lee J."/>
            <person name="Smit A.F.A."/>
            <person name="Ullmer B."/>
            <person name="Wang H."/>
            <person name="Xing J."/>
            <person name="Burhans R."/>
            <person name="Cheng Z."/>
            <person name="Karro J.E."/>
            <person name="Ma J."/>
            <person name="Raney B."/>
            <person name="She X."/>
            <person name="Cox M.J."/>
            <person name="Demuth J.P."/>
            <person name="Dumas L.J."/>
            <person name="Han S.-G."/>
            <person name="Hopkins J."/>
            <person name="Karimpour-Fard A."/>
            <person name="Kim Y.H."/>
            <person name="Pollack J.R."/>
            <person name="Vinar T."/>
            <person name="Addo-Quaye C."/>
            <person name="Degenhardt J."/>
            <person name="Denby A."/>
            <person name="Hubisz M.J."/>
            <person name="Indap A."/>
            <person name="Kosiol C."/>
            <person name="Lahn B.T."/>
            <person name="Lawson H.A."/>
            <person name="Marklein A."/>
            <person name="Nielsen R."/>
            <person name="Vallender E.J."/>
            <person name="Clark A.G."/>
            <person name="Ferguson B."/>
            <person name="Hernandez R.D."/>
            <person name="Hirani K."/>
            <person name="Kehrer-Sawatzki H."/>
            <person name="Kolb J."/>
            <person name="Patil S."/>
            <person name="Pu L.-L."/>
            <person name="Ren Y."/>
            <person name="Smith D.G."/>
            <person name="Wheeler D.A."/>
            <person name="Schenck I."/>
            <person name="Ball E.V."/>
            <person name="Chen R."/>
            <person name="Cooper D.N."/>
            <person name="Giardine B."/>
            <person name="Hsu F."/>
            <person name="Kent W.J."/>
            <person name="Lesk A."/>
            <person name="Nelson D.L."/>
            <person name="O'brien W.E."/>
            <person name="Pruefer K."/>
            <person name="Stenson P.D."/>
            <person name="Wallace J.C."/>
            <person name="Ke H."/>
            <person name="Liu X.-M."/>
            <person name="Wang P."/>
            <person name="Xiang A.P."/>
            <person name="Yang F."/>
            <person name="Barber G.P."/>
            <person name="Haussler D."/>
            <person name="Karolchik D."/>
            <person name="Kern A.D."/>
            <person name="Kuhn R.M."/>
            <person name="Smith K.E."/>
            <person name="Zwieg A.S."/>
        </authorList>
    </citation>
    <scope>NUCLEOTIDE SEQUENCE [LARGE SCALE GENOMIC DNA]</scope>
    <source>
        <strain evidence="15">17573</strain>
    </source>
</reference>
<evidence type="ECO:0000256" key="2">
    <source>
        <dbReference type="ARBA" id="ARBA00004123"/>
    </source>
</evidence>
<dbReference type="InterPro" id="IPR036236">
    <property type="entry name" value="Znf_C2H2_sf"/>
</dbReference>
<comment type="subcellular location">
    <subcellularLocation>
        <location evidence="2">Nucleus</location>
    </subcellularLocation>
</comment>
<dbReference type="InterPro" id="IPR013087">
    <property type="entry name" value="Znf_C2H2_type"/>
</dbReference>
<evidence type="ECO:0000313" key="15">
    <source>
        <dbReference type="Proteomes" id="UP000006718"/>
    </source>
</evidence>
<dbReference type="ExpressionAtlas" id="A0A5F7ZGL1">
    <property type="expression patterns" value="baseline"/>
</dbReference>
<reference evidence="14" key="2">
    <citation type="submission" date="2019-01" db="EMBL/GenBank/DDBJ databases">
        <authorList>
            <person name="Graves T."/>
            <person name="Eichler E.E."/>
            <person name="Wilson R.K."/>
        </authorList>
    </citation>
    <scope>NUCLEOTIDE SEQUENCE [LARGE SCALE GENOMIC DNA]</scope>
    <source>
        <strain evidence="14">17573</strain>
    </source>
</reference>
<name>A0A5F7ZGL1_MACMU</name>
<dbReference type="Pfam" id="PF00096">
    <property type="entry name" value="zf-C2H2"/>
    <property type="match status" value="4"/>
</dbReference>
<dbReference type="Bgee" id="ENSMMUG00000006774">
    <property type="expression patterns" value="Expressed in hindlimb stylopod muscle and 20 other cell types or tissues"/>
</dbReference>
<comment type="function">
    <text evidence="1">May be involved in transcriptional regulation.</text>
</comment>
<evidence type="ECO:0000259" key="13">
    <source>
        <dbReference type="PROSITE" id="PS50157"/>
    </source>
</evidence>